<comment type="caution">
    <text evidence="1">The sequence shown here is derived from an EMBL/GenBank/DDBJ whole genome shotgun (WGS) entry which is preliminary data.</text>
</comment>
<dbReference type="SFLD" id="SFLDS00003">
    <property type="entry name" value="Haloacid_Dehalogenase"/>
    <property type="match status" value="1"/>
</dbReference>
<dbReference type="RefSeq" id="WP_268058764.1">
    <property type="nucleotide sequence ID" value="NZ_JAPOHA010000010.1"/>
</dbReference>
<dbReference type="Pfam" id="PF00702">
    <property type="entry name" value="Hydrolase"/>
    <property type="match status" value="1"/>
</dbReference>
<keyword evidence="2" id="KW-1185">Reference proteome</keyword>
<dbReference type="PANTHER" id="PTHR18901">
    <property type="entry name" value="2-DEOXYGLUCOSE-6-PHOSPHATE PHOSPHATASE 2"/>
    <property type="match status" value="1"/>
</dbReference>
<dbReference type="Proteomes" id="UP001082703">
    <property type="component" value="Unassembled WGS sequence"/>
</dbReference>
<dbReference type="Gene3D" id="3.40.50.1000">
    <property type="entry name" value="HAD superfamily/HAD-like"/>
    <property type="match status" value="1"/>
</dbReference>
<dbReference type="SFLD" id="SFLDG01129">
    <property type="entry name" value="C1.5:_HAD__Beta-PGM__Phosphata"/>
    <property type="match status" value="1"/>
</dbReference>
<dbReference type="PANTHER" id="PTHR18901:SF38">
    <property type="entry name" value="PSEUDOURIDINE-5'-PHOSPHATASE"/>
    <property type="match status" value="1"/>
</dbReference>
<protein>
    <submittedName>
        <fullName evidence="1">HAD family phosphatase</fullName>
    </submittedName>
</protein>
<dbReference type="InterPro" id="IPR023198">
    <property type="entry name" value="PGP-like_dom2"/>
</dbReference>
<dbReference type="EMBL" id="JAPOHA010000010">
    <property type="protein sequence ID" value="MCY1714710.1"/>
    <property type="molecule type" value="Genomic_DNA"/>
</dbReference>
<evidence type="ECO:0000313" key="2">
    <source>
        <dbReference type="Proteomes" id="UP001082703"/>
    </source>
</evidence>
<evidence type="ECO:0000313" key="1">
    <source>
        <dbReference type="EMBL" id="MCY1714710.1"/>
    </source>
</evidence>
<dbReference type="SUPFAM" id="SSF56784">
    <property type="entry name" value="HAD-like"/>
    <property type="match status" value="1"/>
</dbReference>
<reference evidence="1 2" key="1">
    <citation type="submission" date="2022-11" db="EMBL/GenBank/DDBJ databases">
        <authorList>
            <person name="Caiyu Z."/>
        </authorList>
    </citation>
    <scope>NUCLEOTIDE SEQUENCE [LARGE SCALE GENOMIC DNA]</scope>
    <source>
        <strain evidence="1 2">YR-4</strain>
    </source>
</reference>
<name>A0ABT4BUY2_9FIRM</name>
<dbReference type="Gene3D" id="1.10.150.240">
    <property type="entry name" value="Putative phosphatase, domain 2"/>
    <property type="match status" value="1"/>
</dbReference>
<dbReference type="SFLD" id="SFLDG01135">
    <property type="entry name" value="C1.5.6:_HAD__Beta-PGM__Phospha"/>
    <property type="match status" value="1"/>
</dbReference>
<dbReference type="InterPro" id="IPR006439">
    <property type="entry name" value="HAD-SF_hydro_IA"/>
</dbReference>
<dbReference type="PRINTS" id="PR00413">
    <property type="entry name" value="HADHALOGNASE"/>
</dbReference>
<gene>
    <name evidence="1" type="ORF">OUY18_10645</name>
</gene>
<dbReference type="NCBIfam" id="TIGR01509">
    <property type="entry name" value="HAD-SF-IA-v3"/>
    <property type="match status" value="1"/>
</dbReference>
<accession>A0ABT4BUY2</accession>
<dbReference type="CDD" id="cd07505">
    <property type="entry name" value="HAD_BPGM-like"/>
    <property type="match status" value="1"/>
</dbReference>
<dbReference type="InterPro" id="IPR036412">
    <property type="entry name" value="HAD-like_sf"/>
</dbReference>
<proteinExistence type="predicted"/>
<sequence>MMIKAVIFDMDGVIVDTEPVNQQRIFQYIRQYNSSVKEEDLNDIVGRGSKEIWDILARVSGSGKDAEELKEEFRFHWIPRHCGKIDYTALFRPAVQEVLSYARANGIRTAVASSTEYEKVKAILTEVGVFDSMDAVISGEDCGRPKPYPDVYLETAKRLGVSPKECLVIEDSTVGIEAAHRAGTIVAALIDNRFPFDRGRADVELASVADAILLIDQERKKEKMRSSI</sequence>
<dbReference type="InterPro" id="IPR023214">
    <property type="entry name" value="HAD_sf"/>
</dbReference>
<organism evidence="1 2">
    <name type="scientific">Caproiciproducens galactitolivorans</name>
    <dbReference type="NCBI Taxonomy" id="642589"/>
    <lineage>
        <taxon>Bacteria</taxon>
        <taxon>Bacillati</taxon>
        <taxon>Bacillota</taxon>
        <taxon>Clostridia</taxon>
        <taxon>Eubacteriales</taxon>
        <taxon>Acutalibacteraceae</taxon>
        <taxon>Caproiciproducens</taxon>
    </lineage>
</organism>